<keyword evidence="2" id="KW-1185">Reference proteome</keyword>
<proteinExistence type="predicted"/>
<reference evidence="1 2" key="1">
    <citation type="submission" date="2020-08" db="EMBL/GenBank/DDBJ databases">
        <title>Sequencing the genomes of 1000 actinobacteria strains.</title>
        <authorList>
            <person name="Klenk H.-P."/>
        </authorList>
    </citation>
    <scope>NUCLEOTIDE SEQUENCE [LARGE SCALE GENOMIC DNA]</scope>
    <source>
        <strain evidence="1 2">DSM 43768</strain>
    </source>
</reference>
<accession>A0A7X0U1R4</accession>
<name>A0A7X0U1R4_9ACTN</name>
<evidence type="ECO:0000313" key="2">
    <source>
        <dbReference type="Proteomes" id="UP000565579"/>
    </source>
</evidence>
<organism evidence="1 2">
    <name type="scientific">Nonomuraea rubra</name>
    <dbReference type="NCBI Taxonomy" id="46180"/>
    <lineage>
        <taxon>Bacteria</taxon>
        <taxon>Bacillati</taxon>
        <taxon>Actinomycetota</taxon>
        <taxon>Actinomycetes</taxon>
        <taxon>Streptosporangiales</taxon>
        <taxon>Streptosporangiaceae</taxon>
        <taxon>Nonomuraea</taxon>
    </lineage>
</organism>
<protein>
    <submittedName>
        <fullName evidence="1">Uncharacterized protein</fullName>
    </submittedName>
</protein>
<dbReference type="Proteomes" id="UP000565579">
    <property type="component" value="Unassembled WGS sequence"/>
</dbReference>
<gene>
    <name evidence="1" type="ORF">HD593_006509</name>
</gene>
<sequence>MPVRDLMVGSPAVTVLPGAQVPLERVLAA</sequence>
<dbReference type="AlphaFoldDB" id="A0A7X0U1R4"/>
<comment type="caution">
    <text evidence="1">The sequence shown here is derived from an EMBL/GenBank/DDBJ whole genome shotgun (WGS) entry which is preliminary data.</text>
</comment>
<dbReference type="EMBL" id="JACHMI010000001">
    <property type="protein sequence ID" value="MBB6551714.1"/>
    <property type="molecule type" value="Genomic_DNA"/>
</dbReference>
<evidence type="ECO:0000313" key="1">
    <source>
        <dbReference type="EMBL" id="MBB6551714.1"/>
    </source>
</evidence>